<dbReference type="RefSeq" id="WP_078477582.1">
    <property type="nucleotide sequence ID" value="NZ_MPRK01000263.1"/>
</dbReference>
<gene>
    <name evidence="2" type="ORF">BOW52_10020</name>
</gene>
<comment type="caution">
    <text evidence="2">The sequence shown here is derived from an EMBL/GenBank/DDBJ whole genome shotgun (WGS) entry which is preliminary data.</text>
</comment>
<dbReference type="InterPro" id="IPR029052">
    <property type="entry name" value="Metallo-depent_PP-like"/>
</dbReference>
<dbReference type="AlphaFoldDB" id="A0A1T2KYQ2"/>
<proteinExistence type="predicted"/>
<evidence type="ECO:0000313" key="3">
    <source>
        <dbReference type="Proteomes" id="UP000190198"/>
    </source>
</evidence>
<feature type="domain" description="Calcineurin-like phosphoesterase" evidence="1">
    <location>
        <begin position="10"/>
        <end position="76"/>
    </location>
</feature>
<sequence>MRMWSQNVVLRDMVRDIEKRKVDLHNISFVIVSGDLAYGGKPKQYQLVETFLDDLIQVFDLSRSDVSMVPGNHDIDRDAGGVRKCGEC</sequence>
<protein>
    <recommendedName>
        <fullName evidence="1">Calcineurin-like phosphoesterase domain-containing protein</fullName>
    </recommendedName>
</protein>
<dbReference type="Pfam" id="PF00149">
    <property type="entry name" value="Metallophos"/>
    <property type="match status" value="1"/>
</dbReference>
<name>A0A1T2KYQ2_9GAMM</name>
<dbReference type="EMBL" id="MPRK01000263">
    <property type="protein sequence ID" value="OOZ37914.1"/>
    <property type="molecule type" value="Genomic_DNA"/>
</dbReference>
<dbReference type="SUPFAM" id="SSF56300">
    <property type="entry name" value="Metallo-dependent phosphatases"/>
    <property type="match status" value="1"/>
</dbReference>
<dbReference type="GO" id="GO:0016787">
    <property type="term" value="F:hydrolase activity"/>
    <property type="evidence" value="ECO:0007669"/>
    <property type="project" value="InterPro"/>
</dbReference>
<reference evidence="2 3" key="1">
    <citation type="submission" date="2016-11" db="EMBL/GenBank/DDBJ databases">
        <title>Mixed transmission modes and dynamic genome evolution in an obligate animal-bacterial symbiosis.</title>
        <authorList>
            <person name="Russell S.L."/>
            <person name="Corbett-Detig R.B."/>
            <person name="Cavanaugh C.M."/>
        </authorList>
    </citation>
    <scope>NUCLEOTIDE SEQUENCE [LARGE SCALE GENOMIC DNA]</scope>
    <source>
        <strain evidence="2">Sp-SM6</strain>
    </source>
</reference>
<organism evidence="2 3">
    <name type="scientific">Solemya elarraichensis gill symbiont</name>
    <dbReference type="NCBI Taxonomy" id="1918949"/>
    <lineage>
        <taxon>Bacteria</taxon>
        <taxon>Pseudomonadati</taxon>
        <taxon>Pseudomonadota</taxon>
        <taxon>Gammaproteobacteria</taxon>
        <taxon>sulfur-oxidizing symbionts</taxon>
    </lineage>
</organism>
<dbReference type="InterPro" id="IPR004843">
    <property type="entry name" value="Calcineurin-like_PHP"/>
</dbReference>
<keyword evidence="3" id="KW-1185">Reference proteome</keyword>
<dbReference type="Proteomes" id="UP000190198">
    <property type="component" value="Unassembled WGS sequence"/>
</dbReference>
<dbReference type="Gene3D" id="3.60.21.10">
    <property type="match status" value="1"/>
</dbReference>
<accession>A0A1T2KYQ2</accession>
<evidence type="ECO:0000313" key="2">
    <source>
        <dbReference type="EMBL" id="OOZ37914.1"/>
    </source>
</evidence>
<evidence type="ECO:0000259" key="1">
    <source>
        <dbReference type="Pfam" id="PF00149"/>
    </source>
</evidence>
<dbReference type="OrthoDB" id="9811542at2"/>